<organism evidence="4 5">
    <name type="scientific">Dysgonomonas alginatilytica</name>
    <dbReference type="NCBI Taxonomy" id="1605892"/>
    <lineage>
        <taxon>Bacteria</taxon>
        <taxon>Pseudomonadati</taxon>
        <taxon>Bacteroidota</taxon>
        <taxon>Bacteroidia</taxon>
        <taxon>Bacteroidales</taxon>
        <taxon>Dysgonomonadaceae</taxon>
        <taxon>Dysgonomonas</taxon>
    </lineage>
</organism>
<dbReference type="RefSeq" id="WP_110311066.1">
    <property type="nucleotide sequence ID" value="NZ_QICL01000015.1"/>
</dbReference>
<name>A0A2V3PUN1_9BACT</name>
<dbReference type="PROSITE" id="PS51904">
    <property type="entry name" value="GLYCOSYL_HYDROL_F25_2"/>
    <property type="match status" value="1"/>
</dbReference>
<dbReference type="GO" id="GO:0016052">
    <property type="term" value="P:carbohydrate catabolic process"/>
    <property type="evidence" value="ECO:0007669"/>
    <property type="project" value="TreeGrafter"/>
</dbReference>
<reference evidence="4 5" key="1">
    <citation type="submission" date="2018-03" db="EMBL/GenBank/DDBJ databases">
        <title>Genomic Encyclopedia of Archaeal and Bacterial Type Strains, Phase II (KMG-II): from individual species to whole genera.</title>
        <authorList>
            <person name="Goeker M."/>
        </authorList>
    </citation>
    <scope>NUCLEOTIDE SEQUENCE [LARGE SCALE GENOMIC DNA]</scope>
    <source>
        <strain evidence="4 5">DSM 100214</strain>
    </source>
</reference>
<evidence type="ECO:0000256" key="1">
    <source>
        <dbReference type="ARBA" id="ARBA00010646"/>
    </source>
</evidence>
<dbReference type="GO" id="GO:0016998">
    <property type="term" value="P:cell wall macromolecule catabolic process"/>
    <property type="evidence" value="ECO:0007669"/>
    <property type="project" value="InterPro"/>
</dbReference>
<comment type="caution">
    <text evidence="4">The sequence shown here is derived from an EMBL/GenBank/DDBJ whole genome shotgun (WGS) entry which is preliminary data.</text>
</comment>
<dbReference type="PANTHER" id="PTHR34135:SF2">
    <property type="entry name" value="LYSOZYME"/>
    <property type="match status" value="1"/>
</dbReference>
<proteinExistence type="inferred from homology"/>
<evidence type="ECO:0000313" key="5">
    <source>
        <dbReference type="Proteomes" id="UP000247973"/>
    </source>
</evidence>
<dbReference type="Gene3D" id="3.20.20.80">
    <property type="entry name" value="Glycosidases"/>
    <property type="match status" value="1"/>
</dbReference>
<dbReference type="EMBL" id="QICL01000015">
    <property type="protein sequence ID" value="PXV63152.1"/>
    <property type="molecule type" value="Genomic_DNA"/>
</dbReference>
<comment type="similarity">
    <text evidence="1">Belongs to the glycosyl hydrolase 25 family.</text>
</comment>
<dbReference type="SMART" id="SM00641">
    <property type="entry name" value="Glyco_25"/>
    <property type="match status" value="1"/>
</dbReference>
<dbReference type="SUPFAM" id="SSF51445">
    <property type="entry name" value="(Trans)glycosidases"/>
    <property type="match status" value="1"/>
</dbReference>
<dbReference type="GO" id="GO:0003796">
    <property type="term" value="F:lysozyme activity"/>
    <property type="evidence" value="ECO:0007669"/>
    <property type="project" value="InterPro"/>
</dbReference>
<dbReference type="InterPro" id="IPR002053">
    <property type="entry name" value="Glyco_hydro_25"/>
</dbReference>
<keyword evidence="5" id="KW-1185">Reference proteome</keyword>
<evidence type="ECO:0000256" key="3">
    <source>
        <dbReference type="ARBA" id="ARBA00023295"/>
    </source>
</evidence>
<dbReference type="OrthoDB" id="9798192at2"/>
<dbReference type="InterPro" id="IPR018077">
    <property type="entry name" value="Glyco_hydro_fam25_subgr"/>
</dbReference>
<dbReference type="InterPro" id="IPR017853">
    <property type="entry name" value="GH"/>
</dbReference>
<dbReference type="Proteomes" id="UP000247973">
    <property type="component" value="Unassembled WGS sequence"/>
</dbReference>
<protein>
    <submittedName>
        <fullName evidence="4">Lysozyme</fullName>
    </submittedName>
</protein>
<dbReference type="PANTHER" id="PTHR34135">
    <property type="entry name" value="LYSOZYME"/>
    <property type="match status" value="1"/>
</dbReference>
<keyword evidence="2" id="KW-0378">Hydrolase</keyword>
<gene>
    <name evidence="4" type="ORF">CLV62_11534</name>
</gene>
<evidence type="ECO:0000313" key="4">
    <source>
        <dbReference type="EMBL" id="PXV63152.1"/>
    </source>
</evidence>
<accession>A0A2V3PUN1</accession>
<keyword evidence="3" id="KW-0326">Glycosidase</keyword>
<dbReference type="Pfam" id="PF01183">
    <property type="entry name" value="Glyco_hydro_25"/>
    <property type="match status" value="1"/>
</dbReference>
<evidence type="ECO:0000256" key="2">
    <source>
        <dbReference type="ARBA" id="ARBA00022801"/>
    </source>
</evidence>
<dbReference type="GO" id="GO:0009253">
    <property type="term" value="P:peptidoglycan catabolic process"/>
    <property type="evidence" value="ECO:0007669"/>
    <property type="project" value="InterPro"/>
</dbReference>
<dbReference type="AlphaFoldDB" id="A0A2V3PUN1"/>
<sequence length="253" mass="29575">MGKKSKKKNKKNKLKSITIVSTLIILLLALAYHFYKKSVTADTFKESSKYQVKGIDVSHHNPILDWAEVKRQNITFTYLKATEGITHDDRNYIYNYKLTKENNIKTGSYHFYNFGVSGREQAKHFIRVAKCKSGDLIPAIDVEHSPANPYSKDPSFVKNVIKELSVMENELYEYYGFHPVIYTNIDCYKLYISDSFPNNPIWISSLNKEPNDDIRNWVIWQFTHKGELDGIVGDLDLNYFRYSFDDLRQLQFP</sequence>